<dbReference type="InterPro" id="IPR023828">
    <property type="entry name" value="Peptidase_S8_Ser-AS"/>
</dbReference>
<dbReference type="PANTHER" id="PTHR43806:SF11">
    <property type="entry name" value="CEREVISIN-RELATED"/>
    <property type="match status" value="1"/>
</dbReference>
<dbReference type="InterPro" id="IPR036852">
    <property type="entry name" value="Peptidase_S8/S53_dom_sf"/>
</dbReference>
<evidence type="ECO:0000256" key="6">
    <source>
        <dbReference type="PROSITE-ProRule" id="PRU01240"/>
    </source>
</evidence>
<dbReference type="PRINTS" id="PR00723">
    <property type="entry name" value="SUBTILISIN"/>
</dbReference>
<keyword evidence="9" id="KW-1185">Reference proteome</keyword>
<evidence type="ECO:0000313" key="8">
    <source>
        <dbReference type="EMBL" id="QIG82024.1"/>
    </source>
</evidence>
<sequence>MNALVAYQDGATGSGIRIGIIDSGIDLQSEEFGDCSRGTGTGSCRISSISADVGGNGTIDDEGGHGTAVAFALAGRRNGAGTHGVAFDSQLVVLRADSPGSCATYDPDDEDSGCSFDDRDIAQGLDIATNAGARVVNISLGGNAPSSALIDAVTRATAAGVIIVMSAGNDGEANPDPFTAPATNAAQSHGLIIIAGSVDGNDQISGFSNRAGTGQNFYLTAVGERVRAPDQENTPFLWSGTSFSAPQISGAVALLAQAFPNMTPGEIVQLLFTTARDAGDPGIDAIYGRGVLDLTRAFQPVGQTFVAGTQAVASNRVNATLSAPMGDARQSGLGMVVLDGFDRAFAMDFANTIRRAAPGKRLTGAIAGRQRSYALGIGDIGVAVRIAPGREGVRIDRLAIGSDDAERARLLAASVTGRLGSDLQYALGASESGGALTARLAGRAEPAFLIAGDPATGSGFESDSGTAVALRHRIGSWGLSVAAEYGDVRTRALATEPDLLRRRERLAYDRMTVALDRRFGGLRIGVTGSRLHEEDSVLGARFGGALGAAGADSWFLDLAARQSLGDGFTFGASWRQGWTQARLRGGIIGSGAIRTDGFAADIGKRGVFGRGDQLGLRVSQPLRVRDGGLDLTLPAGWDYASESVNAWSHQRVNLAPEGREIDVEASYSARFFGGDWGANLFWRRDPGNIAAMPDDVGGAVRFNISF</sequence>
<proteinExistence type="inferred from homology"/>
<keyword evidence="2 6" id="KW-0645">Protease</keyword>
<dbReference type="AlphaFoldDB" id="A0A6G6YAQ8"/>
<evidence type="ECO:0000256" key="1">
    <source>
        <dbReference type="ARBA" id="ARBA00011073"/>
    </source>
</evidence>
<dbReference type="InterPro" id="IPR050131">
    <property type="entry name" value="Peptidase_S8_subtilisin-like"/>
</dbReference>
<reference evidence="8 9" key="1">
    <citation type="submission" date="2020-02" db="EMBL/GenBank/DDBJ databases">
        <authorList>
            <person name="Zheng R.K."/>
            <person name="Sun C.M."/>
        </authorList>
    </citation>
    <scope>NUCLEOTIDE SEQUENCE [LARGE SCALE GENOMIC DNA]</scope>
    <source>
        <strain evidence="9">zrk23</strain>
    </source>
</reference>
<dbReference type="Proteomes" id="UP000501568">
    <property type="component" value="Chromosome"/>
</dbReference>
<gene>
    <name evidence="8" type="ORF">G5C33_17820</name>
</gene>
<feature type="domain" description="Peptidase S8/S53" evidence="7">
    <location>
        <begin position="13"/>
        <end position="290"/>
    </location>
</feature>
<evidence type="ECO:0000256" key="3">
    <source>
        <dbReference type="ARBA" id="ARBA00022729"/>
    </source>
</evidence>
<keyword evidence="4 6" id="KW-0378">Hydrolase</keyword>
<dbReference type="InterPro" id="IPR000209">
    <property type="entry name" value="Peptidase_S8/S53_dom"/>
</dbReference>
<comment type="similarity">
    <text evidence="1 6">Belongs to the peptidase S8 family.</text>
</comment>
<feature type="active site" description="Charge relay system" evidence="6">
    <location>
        <position position="65"/>
    </location>
</feature>
<feature type="active site" description="Charge relay system" evidence="6">
    <location>
        <position position="242"/>
    </location>
</feature>
<dbReference type="Pfam" id="PF00082">
    <property type="entry name" value="Peptidase_S8"/>
    <property type="match status" value="1"/>
</dbReference>
<dbReference type="SUPFAM" id="SSF52743">
    <property type="entry name" value="Subtilisin-like"/>
    <property type="match status" value="1"/>
</dbReference>
<dbReference type="PROSITE" id="PS51892">
    <property type="entry name" value="SUBTILASE"/>
    <property type="match status" value="1"/>
</dbReference>
<dbReference type="Gene3D" id="3.40.50.200">
    <property type="entry name" value="Peptidase S8/S53 domain"/>
    <property type="match status" value="1"/>
</dbReference>
<evidence type="ECO:0000256" key="2">
    <source>
        <dbReference type="ARBA" id="ARBA00022670"/>
    </source>
</evidence>
<dbReference type="PANTHER" id="PTHR43806">
    <property type="entry name" value="PEPTIDASE S8"/>
    <property type="match status" value="1"/>
</dbReference>
<dbReference type="KEGG" id="spzr:G5C33_17820"/>
<keyword evidence="5 6" id="KW-0720">Serine protease</keyword>
<evidence type="ECO:0000313" key="9">
    <source>
        <dbReference type="Proteomes" id="UP000501568"/>
    </source>
</evidence>
<keyword evidence="3" id="KW-0732">Signal</keyword>
<dbReference type="CDD" id="cd04848">
    <property type="entry name" value="Peptidases_S8_Autotransporter_serine_protease_like"/>
    <property type="match status" value="1"/>
</dbReference>
<dbReference type="PROSITE" id="PS00138">
    <property type="entry name" value="SUBTILASE_SER"/>
    <property type="match status" value="1"/>
</dbReference>
<accession>A0A6G6YAQ8</accession>
<protein>
    <submittedName>
        <fullName evidence="8">S8 family serine peptidase</fullName>
    </submittedName>
</protein>
<dbReference type="InterPro" id="IPR015500">
    <property type="entry name" value="Peptidase_S8_subtilisin-rel"/>
</dbReference>
<evidence type="ECO:0000259" key="7">
    <source>
        <dbReference type="Pfam" id="PF00082"/>
    </source>
</evidence>
<evidence type="ECO:0000256" key="4">
    <source>
        <dbReference type="ARBA" id="ARBA00022801"/>
    </source>
</evidence>
<dbReference type="GO" id="GO:0006508">
    <property type="term" value="P:proteolysis"/>
    <property type="evidence" value="ECO:0007669"/>
    <property type="project" value="UniProtKB-KW"/>
</dbReference>
<dbReference type="GO" id="GO:0004252">
    <property type="term" value="F:serine-type endopeptidase activity"/>
    <property type="evidence" value="ECO:0007669"/>
    <property type="project" value="UniProtKB-UniRule"/>
</dbReference>
<dbReference type="InterPro" id="IPR034061">
    <property type="entry name" value="Peptidases_S8_Autotransporter"/>
</dbReference>
<feature type="active site" description="Charge relay system" evidence="6">
    <location>
        <position position="22"/>
    </location>
</feature>
<organism evidence="8 9">
    <name type="scientific">Stakelama tenebrarum</name>
    <dbReference type="NCBI Taxonomy" id="2711215"/>
    <lineage>
        <taxon>Bacteria</taxon>
        <taxon>Pseudomonadati</taxon>
        <taxon>Pseudomonadota</taxon>
        <taxon>Alphaproteobacteria</taxon>
        <taxon>Sphingomonadales</taxon>
        <taxon>Sphingomonadaceae</taxon>
        <taxon>Stakelama</taxon>
    </lineage>
</organism>
<dbReference type="EMBL" id="CP049109">
    <property type="protein sequence ID" value="QIG82024.1"/>
    <property type="molecule type" value="Genomic_DNA"/>
</dbReference>
<evidence type="ECO:0000256" key="5">
    <source>
        <dbReference type="ARBA" id="ARBA00022825"/>
    </source>
</evidence>
<name>A0A6G6YAQ8_9SPHN</name>